<sequence>MAVPRVVCQDTSKNQPASPWNVPLQCQIAPGVYASDRNEADDLVALSYIQLSIHGDHLKYTHVSSKTYQTWEALRAIYESASEVNLVTLQLQTSKLEWSERMGLENFNDQFHEFMRKMAAAGDMTPESPYITRYLCLLLPHFANTVMFITHEARTNTRYSSLPAILAELKLDDERHQKYDPNLRRHASRSDDALNTTSGECHYCGKAGHYRPECHRRQTDEAKGIRRRSVNDRPDGPGNRQPNGGRGGRNGRRGGRGRGQNRPRQSEWRGSDQGHYAHDNNNDDLFLGEDCVTSLQQRDDDDDINFA</sequence>
<evidence type="ECO:0000259" key="3">
    <source>
        <dbReference type="PROSITE" id="PS50158"/>
    </source>
</evidence>
<protein>
    <recommendedName>
        <fullName evidence="3">CCHC-type domain-containing protein</fullName>
    </recommendedName>
</protein>
<feature type="compositionally biased region" description="Basic residues" evidence="2">
    <location>
        <begin position="249"/>
        <end position="261"/>
    </location>
</feature>
<proteinExistence type="predicted"/>
<evidence type="ECO:0000313" key="6">
    <source>
        <dbReference type="EMBL" id="RLO07142.1"/>
    </source>
</evidence>
<dbReference type="SUPFAM" id="SSF57756">
    <property type="entry name" value="Retrovirus zinc finger-like domains"/>
    <property type="match status" value="1"/>
</dbReference>
<feature type="region of interest" description="Disordered" evidence="2">
    <location>
        <begin position="215"/>
        <end position="286"/>
    </location>
</feature>
<keyword evidence="1" id="KW-0479">Metal-binding</keyword>
<keyword evidence="1" id="KW-0863">Zinc-finger</keyword>
<reference evidence="8 9" key="2">
    <citation type="submission" date="2018-08" db="EMBL/GenBank/DDBJ databases">
        <title>Aphanomyces genome sequencing and annotation.</title>
        <authorList>
            <person name="Minardi D."/>
            <person name="Oidtmann B."/>
            <person name="Van Der Giezen M."/>
            <person name="Studholme D.J."/>
        </authorList>
    </citation>
    <scope>NUCLEOTIDE SEQUENCE [LARGE SCALE GENOMIC DNA]</scope>
    <source>
        <strain evidence="5 8">Da</strain>
        <strain evidence="4 9">Sv</strain>
    </source>
</reference>
<accession>A0A3L6VEB7</accession>
<evidence type="ECO:0000313" key="8">
    <source>
        <dbReference type="Proteomes" id="UP000285430"/>
    </source>
</evidence>
<organism evidence="4 9">
    <name type="scientific">Aphanomyces astaci</name>
    <name type="common">Crayfish plague agent</name>
    <dbReference type="NCBI Taxonomy" id="112090"/>
    <lineage>
        <taxon>Eukaryota</taxon>
        <taxon>Sar</taxon>
        <taxon>Stramenopiles</taxon>
        <taxon>Oomycota</taxon>
        <taxon>Saprolegniomycetes</taxon>
        <taxon>Saprolegniales</taxon>
        <taxon>Verrucalvaceae</taxon>
        <taxon>Aphanomyces</taxon>
    </lineage>
</organism>
<evidence type="ECO:0000313" key="9">
    <source>
        <dbReference type="Proteomes" id="UP000285712"/>
    </source>
</evidence>
<dbReference type="EMBL" id="QUTI01023899">
    <property type="protein sequence ID" value="RLO07142.1"/>
    <property type="molecule type" value="Genomic_DNA"/>
</dbReference>
<evidence type="ECO:0000256" key="1">
    <source>
        <dbReference type="PROSITE-ProRule" id="PRU00047"/>
    </source>
</evidence>
<dbReference type="GO" id="GO:0008270">
    <property type="term" value="F:zinc ion binding"/>
    <property type="evidence" value="ECO:0007669"/>
    <property type="project" value="UniProtKB-KW"/>
</dbReference>
<dbReference type="PROSITE" id="PS50158">
    <property type="entry name" value="ZF_CCHC"/>
    <property type="match status" value="1"/>
</dbReference>
<dbReference type="GO" id="GO:0003676">
    <property type="term" value="F:nucleic acid binding"/>
    <property type="evidence" value="ECO:0007669"/>
    <property type="project" value="InterPro"/>
</dbReference>
<comment type="caution">
    <text evidence="4">The sequence shown here is derived from an EMBL/GenBank/DDBJ whole genome shotgun (WGS) entry which is preliminary data.</text>
</comment>
<dbReference type="Proteomes" id="UP000285430">
    <property type="component" value="Unassembled WGS sequence"/>
</dbReference>
<feature type="compositionally biased region" description="Basic and acidic residues" evidence="2">
    <location>
        <begin position="215"/>
        <end position="235"/>
    </location>
</feature>
<evidence type="ECO:0000313" key="5">
    <source>
        <dbReference type="EMBL" id="RHZ27278.1"/>
    </source>
</evidence>
<dbReference type="VEuPathDB" id="FungiDB:H257_02050"/>
<dbReference type="Proteomes" id="UP000285712">
    <property type="component" value="Unassembled WGS sequence"/>
</dbReference>
<dbReference type="EMBL" id="QUTG01002156">
    <property type="protein sequence ID" value="RHY97448.1"/>
    <property type="molecule type" value="Genomic_DNA"/>
</dbReference>
<evidence type="ECO:0000256" key="2">
    <source>
        <dbReference type="SAM" id="MobiDB-lite"/>
    </source>
</evidence>
<dbReference type="InterPro" id="IPR036875">
    <property type="entry name" value="Znf_CCHC_sf"/>
</dbReference>
<dbReference type="Pfam" id="PF14223">
    <property type="entry name" value="Retrotran_gag_2"/>
    <property type="match status" value="1"/>
</dbReference>
<evidence type="ECO:0000313" key="7">
    <source>
        <dbReference type="Proteomes" id="UP000275652"/>
    </source>
</evidence>
<name>A0A3L6VEB7_APHAT</name>
<feature type="compositionally biased region" description="Basic and acidic residues" evidence="2">
    <location>
        <begin position="264"/>
        <end position="281"/>
    </location>
</feature>
<dbReference type="InterPro" id="IPR001878">
    <property type="entry name" value="Znf_CCHC"/>
</dbReference>
<feature type="domain" description="CCHC-type" evidence="3">
    <location>
        <begin position="201"/>
        <end position="214"/>
    </location>
</feature>
<dbReference type="EMBL" id="QUTH01002187">
    <property type="protein sequence ID" value="RHZ27278.1"/>
    <property type="molecule type" value="Genomic_DNA"/>
</dbReference>
<reference evidence="6 7" key="1">
    <citation type="journal article" date="2018" name="J. Invertebr. Pathol.">
        <title>New genotyping method for the causative agent of crayfish plague (Aphanomyces astaci) based on whole genome data.</title>
        <authorList>
            <person name="Minardi D."/>
            <person name="Studholme D.J."/>
            <person name="van der Giezen M."/>
            <person name="Pretto T."/>
            <person name="Oidtmann B."/>
        </authorList>
    </citation>
    <scope>NUCLEOTIDE SEQUENCE [LARGE SCALE GENOMIC DNA]</scope>
    <source>
        <strain evidence="6 7">KB13</strain>
    </source>
</reference>
<dbReference type="Proteomes" id="UP000275652">
    <property type="component" value="Unassembled WGS sequence"/>
</dbReference>
<dbReference type="AlphaFoldDB" id="A0A3L6VEB7"/>
<gene>
    <name evidence="6" type="ORF">DYB28_001583</name>
    <name evidence="4" type="ORF">DYB35_010002</name>
    <name evidence="5" type="ORF">DYB37_009698</name>
</gene>
<evidence type="ECO:0000313" key="4">
    <source>
        <dbReference type="EMBL" id="RHY97448.1"/>
    </source>
</evidence>
<keyword evidence="1" id="KW-0862">Zinc</keyword>